<dbReference type="InterPro" id="IPR013249">
    <property type="entry name" value="RNA_pol_sigma70_r4_t2"/>
</dbReference>
<protein>
    <submittedName>
        <fullName evidence="2">RNA polymerase subunit sigma-70</fullName>
    </submittedName>
</protein>
<keyword evidence="3" id="KW-1185">Reference proteome</keyword>
<dbReference type="AlphaFoldDB" id="A0A3G1KX14"/>
<dbReference type="GO" id="GO:0016987">
    <property type="term" value="F:sigma factor activity"/>
    <property type="evidence" value="ECO:0007669"/>
    <property type="project" value="InterPro"/>
</dbReference>
<organism evidence="2 3">
    <name type="scientific">Formimonas warabiya</name>
    <dbReference type="NCBI Taxonomy" id="1761012"/>
    <lineage>
        <taxon>Bacteria</taxon>
        <taxon>Bacillati</taxon>
        <taxon>Bacillota</taxon>
        <taxon>Clostridia</taxon>
        <taxon>Eubacteriales</taxon>
        <taxon>Peptococcaceae</taxon>
        <taxon>Candidatus Formimonas</taxon>
    </lineage>
</organism>
<dbReference type="InterPro" id="IPR016032">
    <property type="entry name" value="Sig_transdc_resp-reg_C-effctor"/>
</dbReference>
<gene>
    <name evidence="2" type="ORF">DCMF_21510</name>
</gene>
<proteinExistence type="predicted"/>
<sequence>MKIEIRGVEKLSFRERQVVALKEMGKSAEEIAKRLDLSPSTVATLYNRAKTKGYEVVIIMPGDALGIFGIDAEMEGTGNED</sequence>
<dbReference type="GO" id="GO:0003677">
    <property type="term" value="F:DNA binding"/>
    <property type="evidence" value="ECO:0007669"/>
    <property type="project" value="InterPro"/>
</dbReference>
<dbReference type="InterPro" id="IPR000792">
    <property type="entry name" value="Tscrpt_reg_LuxR_C"/>
</dbReference>
<name>A0A3G1KX14_FORW1</name>
<evidence type="ECO:0000313" key="2">
    <source>
        <dbReference type="EMBL" id="ATW26996.1"/>
    </source>
</evidence>
<dbReference type="Pfam" id="PF08281">
    <property type="entry name" value="Sigma70_r4_2"/>
    <property type="match status" value="1"/>
</dbReference>
<evidence type="ECO:0000259" key="1">
    <source>
        <dbReference type="PROSITE" id="PS00622"/>
    </source>
</evidence>
<dbReference type="Proteomes" id="UP000323521">
    <property type="component" value="Chromosome"/>
</dbReference>
<dbReference type="GO" id="GO:0006352">
    <property type="term" value="P:DNA-templated transcription initiation"/>
    <property type="evidence" value="ECO:0007669"/>
    <property type="project" value="InterPro"/>
</dbReference>
<dbReference type="PRINTS" id="PR00038">
    <property type="entry name" value="HTHLUXR"/>
</dbReference>
<dbReference type="OrthoDB" id="1799459at2"/>
<dbReference type="SUPFAM" id="SSF46894">
    <property type="entry name" value="C-terminal effector domain of the bipartite response regulators"/>
    <property type="match status" value="1"/>
</dbReference>
<dbReference type="InterPro" id="IPR036388">
    <property type="entry name" value="WH-like_DNA-bd_sf"/>
</dbReference>
<dbReference type="EMBL" id="CP017634">
    <property type="protein sequence ID" value="ATW26996.1"/>
    <property type="molecule type" value="Genomic_DNA"/>
</dbReference>
<dbReference type="Gene3D" id="1.10.10.10">
    <property type="entry name" value="Winged helix-like DNA-binding domain superfamily/Winged helix DNA-binding domain"/>
    <property type="match status" value="1"/>
</dbReference>
<feature type="domain" description="HTH luxR-type" evidence="1">
    <location>
        <begin position="25"/>
        <end position="52"/>
    </location>
</feature>
<accession>A0A3G1KX14</accession>
<dbReference type="PROSITE" id="PS00622">
    <property type="entry name" value="HTH_LUXR_1"/>
    <property type="match status" value="1"/>
</dbReference>
<reference evidence="2 3" key="1">
    <citation type="submission" date="2016-10" db="EMBL/GenBank/DDBJ databases">
        <title>Complete Genome Sequence of Peptococcaceae strain DCMF.</title>
        <authorList>
            <person name="Edwards R.J."/>
            <person name="Holland S.I."/>
            <person name="Deshpande N.P."/>
            <person name="Wong Y.K."/>
            <person name="Ertan H."/>
            <person name="Manefield M."/>
            <person name="Russell T.L."/>
            <person name="Lee M.J."/>
        </authorList>
    </citation>
    <scope>NUCLEOTIDE SEQUENCE [LARGE SCALE GENOMIC DNA]</scope>
    <source>
        <strain evidence="2 3">DCMF</strain>
    </source>
</reference>
<evidence type="ECO:0000313" key="3">
    <source>
        <dbReference type="Proteomes" id="UP000323521"/>
    </source>
</evidence>
<dbReference type="RefSeq" id="WP_148136326.1">
    <property type="nucleotide sequence ID" value="NZ_CP017634.1"/>
</dbReference>
<dbReference type="KEGG" id="fwa:DCMF_21510"/>